<dbReference type="RefSeq" id="XP_033584255.1">
    <property type="nucleotide sequence ID" value="XM_033724720.1"/>
</dbReference>
<reference evidence="4" key="3">
    <citation type="submission" date="2025-04" db="UniProtKB">
        <authorList>
            <consortium name="RefSeq"/>
        </authorList>
    </citation>
    <scope>IDENTIFICATION</scope>
    <source>
        <strain evidence="4">CBS 304.34</strain>
    </source>
</reference>
<reference evidence="4" key="2">
    <citation type="submission" date="2020-04" db="EMBL/GenBank/DDBJ databases">
        <authorList>
            <consortium name="NCBI Genome Project"/>
        </authorList>
    </citation>
    <scope>NUCLEOTIDE SEQUENCE</scope>
    <source>
        <strain evidence="4">CBS 304.34</strain>
    </source>
</reference>
<reference evidence="2 4" key="1">
    <citation type="journal article" date="2020" name="Stud. Mycol.">
        <title>101 Dothideomycetes genomes: a test case for predicting lifestyles and emergence of pathogens.</title>
        <authorList>
            <person name="Haridas S."/>
            <person name="Albert R."/>
            <person name="Binder M."/>
            <person name="Bloem J."/>
            <person name="Labutti K."/>
            <person name="Salamov A."/>
            <person name="Andreopoulos B."/>
            <person name="Baker S."/>
            <person name="Barry K."/>
            <person name="Bills G."/>
            <person name="Bluhm B."/>
            <person name="Cannon C."/>
            <person name="Castanera R."/>
            <person name="Culley D."/>
            <person name="Daum C."/>
            <person name="Ezra D."/>
            <person name="Gonzalez J."/>
            <person name="Henrissat B."/>
            <person name="Kuo A."/>
            <person name="Liang C."/>
            <person name="Lipzen A."/>
            <person name="Lutzoni F."/>
            <person name="Magnuson J."/>
            <person name="Mondo S."/>
            <person name="Nolan M."/>
            <person name="Ohm R."/>
            <person name="Pangilinan J."/>
            <person name="Park H.-J."/>
            <person name="Ramirez L."/>
            <person name="Alfaro M."/>
            <person name="Sun H."/>
            <person name="Tritt A."/>
            <person name="Yoshinaga Y."/>
            <person name="Zwiers L.-H."/>
            <person name="Turgeon B."/>
            <person name="Goodwin S."/>
            <person name="Spatafora J."/>
            <person name="Crous P."/>
            <person name="Grigoriev I."/>
        </authorList>
    </citation>
    <scope>NUCLEOTIDE SEQUENCE</scope>
    <source>
        <strain evidence="2 4">CBS 304.34</strain>
    </source>
</reference>
<organism evidence="2">
    <name type="scientific">Mytilinidion resinicola</name>
    <dbReference type="NCBI Taxonomy" id="574789"/>
    <lineage>
        <taxon>Eukaryota</taxon>
        <taxon>Fungi</taxon>
        <taxon>Dikarya</taxon>
        <taxon>Ascomycota</taxon>
        <taxon>Pezizomycotina</taxon>
        <taxon>Dothideomycetes</taxon>
        <taxon>Pleosporomycetidae</taxon>
        <taxon>Mytilinidiales</taxon>
        <taxon>Mytilinidiaceae</taxon>
        <taxon>Mytilinidion</taxon>
    </lineage>
</organism>
<dbReference type="Proteomes" id="UP000504636">
    <property type="component" value="Unplaced"/>
</dbReference>
<feature type="compositionally biased region" description="Basic residues" evidence="1">
    <location>
        <begin position="1"/>
        <end position="12"/>
    </location>
</feature>
<evidence type="ECO:0000313" key="2">
    <source>
        <dbReference type="EMBL" id="KAF2817291.1"/>
    </source>
</evidence>
<dbReference type="GeneID" id="54465613"/>
<evidence type="ECO:0000313" key="4">
    <source>
        <dbReference type="RefSeq" id="XP_033584255.1"/>
    </source>
</evidence>
<protein>
    <submittedName>
        <fullName evidence="2 4">Uncharacterized protein</fullName>
    </submittedName>
</protein>
<sequence length="165" mass="18115">MAARLKTPHRTTTRQPRENLPSSSHGAERGGGSTAWAGWRWDTLKQLSHQRNQPYVSEHQCGWTNTCPPSLCITNPDVSQSHRESRQPLCHAALRVVGNDPLFLLLPLPTCTSDALGRPTELALTSLLRQLGTLEDRGSCFTVLSGYLGTWRSGVVLPPQVPPVT</sequence>
<dbReference type="AlphaFoldDB" id="A0A6A6Z846"/>
<keyword evidence="3" id="KW-1185">Reference proteome</keyword>
<evidence type="ECO:0000313" key="3">
    <source>
        <dbReference type="Proteomes" id="UP000504636"/>
    </source>
</evidence>
<dbReference type="EMBL" id="MU003692">
    <property type="protein sequence ID" value="KAF2817291.1"/>
    <property type="molecule type" value="Genomic_DNA"/>
</dbReference>
<feature type="region of interest" description="Disordered" evidence="1">
    <location>
        <begin position="1"/>
        <end position="33"/>
    </location>
</feature>
<name>A0A6A6Z846_9PEZI</name>
<gene>
    <name evidence="2 4" type="ORF">BDZ99DRAFT_513533</name>
</gene>
<proteinExistence type="predicted"/>
<evidence type="ECO:0000256" key="1">
    <source>
        <dbReference type="SAM" id="MobiDB-lite"/>
    </source>
</evidence>
<accession>A0A6A6Z846</accession>